<accession>A0A161QWI2</accession>
<reference evidence="1 2" key="1">
    <citation type="submission" date="2016-03" db="EMBL/GenBank/DDBJ databases">
        <title>Comparative genomics of human isolates of Fusobacterium necrophorum.</title>
        <authorList>
            <person name="Jensen A."/>
            <person name="Bank S."/>
            <person name="Andersen P.S."/>
            <person name="Kristensen L.H."/>
            <person name="Prag J."/>
        </authorList>
    </citation>
    <scope>NUCLEOTIDE SEQUENCE [LARGE SCALE GENOMIC DNA]</scope>
    <source>
        <strain evidence="1 2">LS_1264</strain>
    </source>
</reference>
<dbReference type="Proteomes" id="UP000075816">
    <property type="component" value="Unassembled WGS sequence"/>
</dbReference>
<protein>
    <submittedName>
        <fullName evidence="1">Uncharacterized protein</fullName>
    </submittedName>
</protein>
<evidence type="ECO:0000313" key="2">
    <source>
        <dbReference type="Proteomes" id="UP000075816"/>
    </source>
</evidence>
<evidence type="ECO:0000313" key="1">
    <source>
        <dbReference type="EMBL" id="KYL05312.1"/>
    </source>
</evidence>
<comment type="caution">
    <text evidence="1">The sequence shown here is derived from an EMBL/GenBank/DDBJ whole genome shotgun (WGS) entry which is preliminary data.</text>
</comment>
<proteinExistence type="predicted"/>
<gene>
    <name evidence="1" type="ORF">A2J07_00825</name>
</gene>
<dbReference type="AlphaFoldDB" id="A0A161QWI2"/>
<dbReference type="EMBL" id="LVEA01000001">
    <property type="protein sequence ID" value="KYL05312.1"/>
    <property type="molecule type" value="Genomic_DNA"/>
</dbReference>
<organism evidence="1 2">
    <name type="scientific">Fusobacterium necrophorum subsp. funduliforme</name>
    <dbReference type="NCBI Taxonomy" id="143387"/>
    <lineage>
        <taxon>Bacteria</taxon>
        <taxon>Fusobacteriati</taxon>
        <taxon>Fusobacteriota</taxon>
        <taxon>Fusobacteriia</taxon>
        <taxon>Fusobacteriales</taxon>
        <taxon>Fusobacteriaceae</taxon>
        <taxon>Fusobacterium</taxon>
    </lineage>
</organism>
<dbReference type="RefSeq" id="WP_062680868.1">
    <property type="nucleotide sequence ID" value="NZ_LVEA01000001.1"/>
</dbReference>
<name>A0A161QWI2_9FUSO</name>
<sequence>MLKEFRKKEKEKKVGKLMGQRMAISKLVQTTVDLFVMFSMPQWNVKSFRELHVIKTKIISFISESDEMKMVLEEIAEQKKRVDSLIELFIKQFTPEWVSDILKDPVKILVEEQQDLLDAAYEEGDIK</sequence>